<evidence type="ECO:0000256" key="2">
    <source>
        <dbReference type="ARBA" id="ARBA00010637"/>
    </source>
</evidence>
<organism evidence="11 12">
    <name type="scientific">Luteimonas endophytica</name>
    <dbReference type="NCBI Taxonomy" id="3042023"/>
    <lineage>
        <taxon>Bacteria</taxon>
        <taxon>Pseudomonadati</taxon>
        <taxon>Pseudomonadota</taxon>
        <taxon>Gammaproteobacteria</taxon>
        <taxon>Lysobacterales</taxon>
        <taxon>Lysobacteraceae</taxon>
        <taxon>Luteimonas</taxon>
    </lineage>
</organism>
<evidence type="ECO:0000256" key="6">
    <source>
        <dbReference type="ARBA" id="ARBA00022692"/>
    </source>
</evidence>
<dbReference type="SUPFAM" id="SSF103054">
    <property type="entry name" value="General secretion pathway protein M, EpsM"/>
    <property type="match status" value="1"/>
</dbReference>
<keyword evidence="8 10" id="KW-1133">Transmembrane helix</keyword>
<feature type="transmembrane region" description="Helical" evidence="10">
    <location>
        <begin position="23"/>
        <end position="45"/>
    </location>
</feature>
<gene>
    <name evidence="11" type="primary">gspM</name>
    <name evidence="11" type="ORF">QFW77_14240</name>
</gene>
<dbReference type="InterPro" id="IPR007690">
    <property type="entry name" value="T2SS_GspM"/>
</dbReference>
<evidence type="ECO:0000256" key="7">
    <source>
        <dbReference type="ARBA" id="ARBA00022927"/>
    </source>
</evidence>
<evidence type="ECO:0000256" key="10">
    <source>
        <dbReference type="SAM" id="Phobius"/>
    </source>
</evidence>
<keyword evidence="12" id="KW-1185">Reference proteome</keyword>
<comment type="subcellular location">
    <subcellularLocation>
        <location evidence="1">Cell inner membrane</location>
        <topology evidence="1">Single-pass membrane protein</topology>
    </subcellularLocation>
</comment>
<keyword evidence="5" id="KW-0997">Cell inner membrane</keyword>
<dbReference type="RefSeq" id="WP_280575436.1">
    <property type="nucleotide sequence ID" value="NZ_JARXRM010000043.1"/>
</dbReference>
<keyword evidence="3" id="KW-0813">Transport</keyword>
<keyword evidence="6 10" id="KW-0812">Transmembrane</keyword>
<evidence type="ECO:0000313" key="11">
    <source>
        <dbReference type="EMBL" id="MDH5824137.1"/>
    </source>
</evidence>
<evidence type="ECO:0000256" key="1">
    <source>
        <dbReference type="ARBA" id="ARBA00004377"/>
    </source>
</evidence>
<accession>A0ABT6JBZ4</accession>
<keyword evidence="4" id="KW-1003">Cell membrane</keyword>
<name>A0ABT6JBZ4_9GAMM</name>
<dbReference type="Pfam" id="PF04612">
    <property type="entry name" value="T2SSM"/>
    <property type="match status" value="1"/>
</dbReference>
<evidence type="ECO:0000256" key="5">
    <source>
        <dbReference type="ARBA" id="ARBA00022519"/>
    </source>
</evidence>
<sequence length="170" mass="17869">MTRPSKSARLADWWHAREPRERWMVSAMLIALAAFALWYGAIAPLRQARDAARERHAAAAAALREIESALAYLEASAARLPPAPAGDAFARAIADSAGAAGVAIGRQDHGGGGGEGVLVVAIDAVDAAALFGWIDALRRDHGIVPTGLQVDKRGGRLRAELRFAPPLPAP</sequence>
<proteinExistence type="inferred from homology"/>
<protein>
    <submittedName>
        <fullName evidence="11">Type II secretion system protein GspM</fullName>
    </submittedName>
</protein>
<comment type="caution">
    <text evidence="11">The sequence shown here is derived from an EMBL/GenBank/DDBJ whole genome shotgun (WGS) entry which is preliminary data.</text>
</comment>
<reference evidence="11 12" key="1">
    <citation type="submission" date="2023-04" db="EMBL/GenBank/DDBJ databases">
        <title>Luteimonas endophyticus RD2P54.</title>
        <authorList>
            <person name="Sun J.-Q."/>
        </authorList>
    </citation>
    <scope>NUCLEOTIDE SEQUENCE [LARGE SCALE GENOMIC DNA]</scope>
    <source>
        <strain evidence="11 12">RD2P54</strain>
    </source>
</reference>
<comment type="similarity">
    <text evidence="2">Belongs to the GSP M family.</text>
</comment>
<dbReference type="EMBL" id="JARXRM010000043">
    <property type="protein sequence ID" value="MDH5824137.1"/>
    <property type="molecule type" value="Genomic_DNA"/>
</dbReference>
<evidence type="ECO:0000256" key="9">
    <source>
        <dbReference type="ARBA" id="ARBA00023136"/>
    </source>
</evidence>
<keyword evidence="7" id="KW-0653">Protein transport</keyword>
<dbReference type="Proteomes" id="UP001156940">
    <property type="component" value="Unassembled WGS sequence"/>
</dbReference>
<evidence type="ECO:0000256" key="8">
    <source>
        <dbReference type="ARBA" id="ARBA00022989"/>
    </source>
</evidence>
<evidence type="ECO:0000313" key="12">
    <source>
        <dbReference type="Proteomes" id="UP001156940"/>
    </source>
</evidence>
<evidence type="ECO:0000256" key="4">
    <source>
        <dbReference type="ARBA" id="ARBA00022475"/>
    </source>
</evidence>
<dbReference type="InterPro" id="IPR023229">
    <property type="entry name" value="T2SS_M_periplasmic_sf"/>
</dbReference>
<keyword evidence="9 10" id="KW-0472">Membrane</keyword>
<evidence type="ECO:0000256" key="3">
    <source>
        <dbReference type="ARBA" id="ARBA00022448"/>
    </source>
</evidence>
<dbReference type="Gene3D" id="3.30.1360.100">
    <property type="entry name" value="General secretion pathway protein M, EpsM"/>
    <property type="match status" value="1"/>
</dbReference>